<dbReference type="EMBL" id="RHHR01000019">
    <property type="protein sequence ID" value="RNB73395.1"/>
    <property type="molecule type" value="Genomic_DNA"/>
</dbReference>
<evidence type="ECO:0000313" key="1">
    <source>
        <dbReference type="EMBL" id="RNB73395.1"/>
    </source>
</evidence>
<evidence type="ECO:0000313" key="2">
    <source>
        <dbReference type="Proteomes" id="UP000282028"/>
    </source>
</evidence>
<protein>
    <submittedName>
        <fullName evidence="1">Uncharacterized protein</fullName>
    </submittedName>
</protein>
<dbReference type="Proteomes" id="UP000282028">
    <property type="component" value="Unassembled WGS sequence"/>
</dbReference>
<accession>A0A3M8CF24</accession>
<sequence length="74" mass="8771">MLQGTGPILEKLRKKLEVTREKRRRRDPKEFRYEGMEIGDITITKRTDELELLVISYDKRAKKKANKGGGIRRR</sequence>
<proteinExistence type="predicted"/>
<keyword evidence="2" id="KW-1185">Reference proteome</keyword>
<dbReference type="AlphaFoldDB" id="A0A3M8CF24"/>
<comment type="caution">
    <text evidence="1">The sequence shown here is derived from an EMBL/GenBank/DDBJ whole genome shotgun (WGS) entry which is preliminary data.</text>
</comment>
<organism evidence="1 2">
    <name type="scientific">Brevibacillus invocatus</name>
    <dbReference type="NCBI Taxonomy" id="173959"/>
    <lineage>
        <taxon>Bacteria</taxon>
        <taxon>Bacillati</taxon>
        <taxon>Bacillota</taxon>
        <taxon>Bacilli</taxon>
        <taxon>Bacillales</taxon>
        <taxon>Paenibacillaceae</taxon>
        <taxon>Brevibacillus</taxon>
    </lineage>
</organism>
<reference evidence="1 2" key="1">
    <citation type="submission" date="2018-10" db="EMBL/GenBank/DDBJ databases">
        <title>Phylogenomics of Brevibacillus.</title>
        <authorList>
            <person name="Dunlap C."/>
        </authorList>
    </citation>
    <scope>NUCLEOTIDE SEQUENCE [LARGE SCALE GENOMIC DNA]</scope>
    <source>
        <strain evidence="1 2">JCM 12215</strain>
    </source>
</reference>
<name>A0A3M8CF24_9BACL</name>
<gene>
    <name evidence="1" type="ORF">EDM52_12920</name>
</gene>